<evidence type="ECO:0000313" key="2">
    <source>
        <dbReference type="Proteomes" id="UP000435036"/>
    </source>
</evidence>
<dbReference type="RefSeq" id="WP_160369212.1">
    <property type="nucleotide sequence ID" value="NZ_WSQA01000007.1"/>
</dbReference>
<comment type="caution">
    <text evidence="1">The sequence shown here is derived from an EMBL/GenBank/DDBJ whole genome shotgun (WGS) entry which is preliminary data.</text>
</comment>
<reference evidence="1 2" key="1">
    <citation type="submission" date="2019-12" db="EMBL/GenBank/DDBJ databases">
        <authorList>
            <person name="Dong K."/>
        </authorList>
    </citation>
    <scope>NUCLEOTIDE SEQUENCE [LARGE SCALE GENOMIC DNA]</scope>
    <source>
        <strain evidence="1 2">JCM 31225</strain>
    </source>
</reference>
<proteinExistence type="predicted"/>
<dbReference type="OrthoDB" id="770828at2"/>
<dbReference type="EMBL" id="WSQA01000007">
    <property type="protein sequence ID" value="MVZ62482.1"/>
    <property type="molecule type" value="Genomic_DNA"/>
</dbReference>
<protein>
    <submittedName>
        <fullName evidence="1">Uncharacterized protein</fullName>
    </submittedName>
</protein>
<gene>
    <name evidence="1" type="ORF">GQF63_10645</name>
</gene>
<dbReference type="AlphaFoldDB" id="A0A6N8L3Y0"/>
<evidence type="ECO:0000313" key="1">
    <source>
        <dbReference type="EMBL" id="MVZ62482.1"/>
    </source>
</evidence>
<dbReference type="Proteomes" id="UP000435036">
    <property type="component" value="Unassembled WGS sequence"/>
</dbReference>
<keyword evidence="2" id="KW-1185">Reference proteome</keyword>
<name>A0A6N8L3Y0_9SPHI</name>
<sequence>MEVILKSDNEEKIAKILALAKKLNIDFEKKESGIDKKAIKQKILNYKSDSKLPFGDAAEWERNIREDRELPFKK</sequence>
<accession>A0A6N8L3Y0</accession>
<organism evidence="1 2">
    <name type="scientific">Sphingobacterium humi</name>
    <dbReference type="NCBI Taxonomy" id="1796905"/>
    <lineage>
        <taxon>Bacteria</taxon>
        <taxon>Pseudomonadati</taxon>
        <taxon>Bacteroidota</taxon>
        <taxon>Sphingobacteriia</taxon>
        <taxon>Sphingobacteriales</taxon>
        <taxon>Sphingobacteriaceae</taxon>
        <taxon>Sphingobacterium</taxon>
    </lineage>
</organism>